<organism evidence="2 3">
    <name type="scientific">Salinigranum rubrum</name>
    <dbReference type="NCBI Taxonomy" id="755307"/>
    <lineage>
        <taxon>Archaea</taxon>
        <taxon>Methanobacteriati</taxon>
        <taxon>Methanobacteriota</taxon>
        <taxon>Stenosarchaea group</taxon>
        <taxon>Halobacteria</taxon>
        <taxon>Halobacteriales</taxon>
        <taxon>Haloferacaceae</taxon>
        <taxon>Salinigranum</taxon>
    </lineage>
</organism>
<geneLocation type="plasmid" evidence="2">
    <name>unnamed1</name>
</geneLocation>
<dbReference type="AlphaFoldDB" id="A0A2I8VSB2"/>
<dbReference type="OrthoDB" id="191191at2157"/>
<gene>
    <name evidence="2" type="ORF">C2R22_21130</name>
</gene>
<sequence>MSEEISLDGRTLVGVANDDDGEVSGDTRFQFMQNGEQIYARYSGGVILDGHLVGTFDGRHWDVRYVQINESGDTATGHSCGVVSRLDDGRVRVEDEWEWESKPGSGKSVLQEPEK</sequence>
<name>A0A2I8VSB2_9EURY</name>
<proteinExistence type="predicted"/>
<evidence type="ECO:0000313" key="3">
    <source>
        <dbReference type="Proteomes" id="UP000236584"/>
    </source>
</evidence>
<dbReference type="GeneID" id="35594652"/>
<accession>A0A2I8VSB2</accession>
<evidence type="ECO:0000256" key="1">
    <source>
        <dbReference type="SAM" id="MobiDB-lite"/>
    </source>
</evidence>
<dbReference type="Proteomes" id="UP000236584">
    <property type="component" value="Plasmid unnamed1"/>
</dbReference>
<evidence type="ECO:0008006" key="4">
    <source>
        <dbReference type="Google" id="ProtNLM"/>
    </source>
</evidence>
<reference evidence="2 3" key="1">
    <citation type="submission" date="2018-01" db="EMBL/GenBank/DDBJ databases">
        <title>Complete genome sequence of Salinigranum rubrum GX10T, an extremely halophilic archaeon isolated from a marine solar saltern.</title>
        <authorList>
            <person name="Han S."/>
        </authorList>
    </citation>
    <scope>NUCLEOTIDE SEQUENCE [LARGE SCALE GENOMIC DNA]</scope>
    <source>
        <strain evidence="2 3">GX10</strain>
        <plasmid evidence="3">Plasmid unnamed1</plasmid>
    </source>
</reference>
<keyword evidence="2" id="KW-0614">Plasmid</keyword>
<protein>
    <recommendedName>
        <fullName evidence="4">N-acetylglutamate synthase</fullName>
    </recommendedName>
</protein>
<dbReference type="EMBL" id="CP026310">
    <property type="protein sequence ID" value="AUV84099.1"/>
    <property type="molecule type" value="Genomic_DNA"/>
</dbReference>
<keyword evidence="3" id="KW-1185">Reference proteome</keyword>
<dbReference type="Pfam" id="PF26421">
    <property type="entry name" value="Avidin_like"/>
    <property type="match status" value="1"/>
</dbReference>
<feature type="region of interest" description="Disordered" evidence="1">
    <location>
        <begin position="96"/>
        <end position="115"/>
    </location>
</feature>
<dbReference type="KEGG" id="srub:C2R22_21130"/>
<evidence type="ECO:0000313" key="2">
    <source>
        <dbReference type="EMBL" id="AUV84099.1"/>
    </source>
</evidence>
<dbReference type="RefSeq" id="WP_103427788.1">
    <property type="nucleotide sequence ID" value="NZ_CP026310.1"/>
</dbReference>
<dbReference type="InterPro" id="IPR058595">
    <property type="entry name" value="Avidin-like"/>
</dbReference>